<dbReference type="GO" id="GO:0004768">
    <property type="term" value="F:stearoyl-CoA 9-desaturase activity"/>
    <property type="evidence" value="ECO:0007669"/>
    <property type="project" value="UniProtKB-UniRule"/>
</dbReference>
<feature type="domain" description="Cytochrome b5 heme-binding" evidence="17">
    <location>
        <begin position="337"/>
        <end position="392"/>
    </location>
</feature>
<dbReference type="PANTHER" id="PTHR11351">
    <property type="entry name" value="ACYL-COA DESATURASE"/>
    <property type="match status" value="1"/>
</dbReference>
<evidence type="ECO:0000313" key="19">
    <source>
        <dbReference type="Proteomes" id="UP000234275"/>
    </source>
</evidence>
<evidence type="ECO:0000256" key="9">
    <source>
        <dbReference type="ARBA" id="ARBA00023002"/>
    </source>
</evidence>
<protein>
    <recommendedName>
        <fullName evidence="14">Acyl-CoA desaturase</fullName>
        <ecNumber evidence="14">1.14.19.1</ecNumber>
    </recommendedName>
</protein>
<comment type="similarity">
    <text evidence="2 14">Belongs to the fatty acid desaturase type 1 family.</text>
</comment>
<keyword evidence="13 14" id="KW-0275">Fatty acid biosynthesis</keyword>
<keyword evidence="7 14" id="KW-0276">Fatty acid metabolism</keyword>
<keyword evidence="8 16" id="KW-1133">Transmembrane helix</keyword>
<comment type="cofactor">
    <cofactor evidence="14">
        <name>Fe(2+)</name>
        <dbReference type="ChEBI" id="CHEBI:29033"/>
    </cofactor>
    <text evidence="14">Expected to bind 2 Fe(2+) ions per subunit.</text>
</comment>
<dbReference type="GO" id="GO:0020037">
    <property type="term" value="F:heme binding"/>
    <property type="evidence" value="ECO:0007669"/>
    <property type="project" value="InterPro"/>
</dbReference>
<evidence type="ECO:0000256" key="8">
    <source>
        <dbReference type="ARBA" id="ARBA00022989"/>
    </source>
</evidence>
<dbReference type="InterPro" id="IPR001522">
    <property type="entry name" value="FADS-1_CS"/>
</dbReference>
<dbReference type="InterPro" id="IPR005804">
    <property type="entry name" value="FA_desaturase_dom"/>
</dbReference>
<dbReference type="InterPro" id="IPR001199">
    <property type="entry name" value="Cyt_B5-like_heme/steroid-bd"/>
</dbReference>
<dbReference type="PROSITE" id="PS50255">
    <property type="entry name" value="CYTOCHROME_B5_2"/>
    <property type="match status" value="1"/>
</dbReference>
<evidence type="ECO:0000256" key="11">
    <source>
        <dbReference type="ARBA" id="ARBA00023098"/>
    </source>
</evidence>
<dbReference type="EMBL" id="MSFO01000005">
    <property type="protein sequence ID" value="PLB47632.1"/>
    <property type="molecule type" value="Genomic_DNA"/>
</dbReference>
<dbReference type="VEuPathDB" id="FungiDB:P170DRAFT_447564"/>
<keyword evidence="11 14" id="KW-0443">Lipid metabolism</keyword>
<comment type="function">
    <text evidence="14">Stearoyl-CoA desaturase that utilizes O(2) and electrons from reduced cytochrome b5 to introduce the first double bond into saturated fatty acyl-CoA substrates.</text>
</comment>
<dbReference type="GO" id="GO:0005506">
    <property type="term" value="F:iron ion binding"/>
    <property type="evidence" value="ECO:0007669"/>
    <property type="project" value="TreeGrafter"/>
</dbReference>
<dbReference type="PIRSF" id="PIRSF000345">
    <property type="entry name" value="OLE1"/>
    <property type="match status" value="1"/>
</dbReference>
<dbReference type="EC" id="1.14.19.1" evidence="14"/>
<dbReference type="InterPro" id="IPR036400">
    <property type="entry name" value="Cyt_B5-like_heme/steroid_sf"/>
</dbReference>
<dbReference type="PANTHER" id="PTHR11351:SF31">
    <property type="entry name" value="DESATURASE 1, ISOFORM A-RELATED"/>
    <property type="match status" value="1"/>
</dbReference>
<proteinExistence type="inferred from homology"/>
<dbReference type="InterPro" id="IPR015876">
    <property type="entry name" value="Acyl-CoA_DS"/>
</dbReference>
<keyword evidence="9 14" id="KW-0560">Oxidoreductase</keyword>
<dbReference type="AlphaFoldDB" id="A0A2I2G431"/>
<dbReference type="Gene3D" id="3.10.120.10">
    <property type="entry name" value="Cytochrome b5-like heme/steroid binding domain"/>
    <property type="match status" value="1"/>
</dbReference>
<feature type="transmembrane region" description="Helical" evidence="16">
    <location>
        <begin position="180"/>
        <end position="201"/>
    </location>
</feature>
<keyword evidence="4 14" id="KW-0349">Heme</keyword>
<evidence type="ECO:0000259" key="17">
    <source>
        <dbReference type="PROSITE" id="PS50255"/>
    </source>
</evidence>
<evidence type="ECO:0000256" key="4">
    <source>
        <dbReference type="ARBA" id="ARBA00022617"/>
    </source>
</evidence>
<evidence type="ECO:0000256" key="16">
    <source>
        <dbReference type="SAM" id="Phobius"/>
    </source>
</evidence>
<dbReference type="InterPro" id="IPR009160">
    <property type="entry name" value="Acyl-CoA_deSatase_haem/ster-bd"/>
</dbReference>
<dbReference type="GO" id="GO:0006636">
    <property type="term" value="P:unsaturated fatty acid biosynthetic process"/>
    <property type="evidence" value="ECO:0007669"/>
    <property type="project" value="UniProtKB-UniRule"/>
</dbReference>
<dbReference type="SMART" id="SM01117">
    <property type="entry name" value="Cyt-b5"/>
    <property type="match status" value="1"/>
</dbReference>
<dbReference type="Proteomes" id="UP000234275">
    <property type="component" value="Unassembled WGS sequence"/>
</dbReference>
<dbReference type="STRING" id="1392250.A0A2I2G431"/>
<keyword evidence="12 16" id="KW-0472">Membrane</keyword>
<keyword evidence="14" id="KW-0249">Electron transport</keyword>
<name>A0A2I2G431_9EURO</name>
<organism evidence="18 19">
    <name type="scientific">Aspergillus steynii IBT 23096</name>
    <dbReference type="NCBI Taxonomy" id="1392250"/>
    <lineage>
        <taxon>Eukaryota</taxon>
        <taxon>Fungi</taxon>
        <taxon>Dikarya</taxon>
        <taxon>Ascomycota</taxon>
        <taxon>Pezizomycotina</taxon>
        <taxon>Eurotiomycetes</taxon>
        <taxon>Eurotiomycetidae</taxon>
        <taxon>Eurotiales</taxon>
        <taxon>Aspergillaceae</taxon>
        <taxon>Aspergillus</taxon>
        <taxon>Aspergillus subgen. Circumdati</taxon>
    </lineage>
</organism>
<evidence type="ECO:0000256" key="1">
    <source>
        <dbReference type="ARBA" id="ARBA00004141"/>
    </source>
</evidence>
<comment type="catalytic activity">
    <reaction evidence="14">
        <text>octadecanoyl-CoA + 2 Fe(II)-[cytochrome b5] + O2 + 2 H(+) = (9Z)-octadecenoyl-CoA + 2 Fe(III)-[cytochrome b5] + 2 H2O</text>
        <dbReference type="Rhea" id="RHEA:19721"/>
        <dbReference type="Rhea" id="RHEA-COMP:10438"/>
        <dbReference type="Rhea" id="RHEA-COMP:10439"/>
        <dbReference type="ChEBI" id="CHEBI:15377"/>
        <dbReference type="ChEBI" id="CHEBI:15378"/>
        <dbReference type="ChEBI" id="CHEBI:15379"/>
        <dbReference type="ChEBI" id="CHEBI:29033"/>
        <dbReference type="ChEBI" id="CHEBI:29034"/>
        <dbReference type="ChEBI" id="CHEBI:57387"/>
        <dbReference type="ChEBI" id="CHEBI:57394"/>
        <dbReference type="EC" id="1.14.19.1"/>
    </reaction>
</comment>
<dbReference type="PROSITE" id="PS00476">
    <property type="entry name" value="FATTY_ACID_DESATUR_1"/>
    <property type="match status" value="1"/>
</dbReference>
<dbReference type="RefSeq" id="XP_024702934.1">
    <property type="nucleotide sequence ID" value="XM_024850888.1"/>
</dbReference>
<keyword evidence="5 16" id="KW-0812">Transmembrane</keyword>
<keyword evidence="3 14" id="KW-0444">Lipid biosynthesis</keyword>
<dbReference type="GO" id="GO:0005789">
    <property type="term" value="C:endoplasmic reticulum membrane"/>
    <property type="evidence" value="ECO:0007669"/>
    <property type="project" value="TreeGrafter"/>
</dbReference>
<feature type="region of interest" description="Disordered" evidence="15">
    <location>
        <begin position="1"/>
        <end position="26"/>
    </location>
</feature>
<dbReference type="CDD" id="cd03505">
    <property type="entry name" value="Delta9-FADS-like"/>
    <property type="match status" value="1"/>
</dbReference>
<dbReference type="OrthoDB" id="10260134at2759"/>
<evidence type="ECO:0000256" key="6">
    <source>
        <dbReference type="ARBA" id="ARBA00022723"/>
    </source>
</evidence>
<evidence type="ECO:0000256" key="10">
    <source>
        <dbReference type="ARBA" id="ARBA00023004"/>
    </source>
</evidence>
<dbReference type="GeneID" id="36558587"/>
<evidence type="ECO:0000256" key="14">
    <source>
        <dbReference type="PIRNR" id="PIRNR000345"/>
    </source>
</evidence>
<comment type="subcellular location">
    <subcellularLocation>
        <location evidence="1">Membrane</location>
        <topology evidence="1">Multi-pass membrane protein</topology>
    </subcellularLocation>
</comment>
<accession>A0A2I2G431</accession>
<dbReference type="Pfam" id="PF00173">
    <property type="entry name" value="Cyt-b5"/>
    <property type="match status" value="1"/>
</dbReference>
<evidence type="ECO:0000256" key="2">
    <source>
        <dbReference type="ARBA" id="ARBA00009295"/>
    </source>
</evidence>
<evidence type="ECO:0000256" key="5">
    <source>
        <dbReference type="ARBA" id="ARBA00022692"/>
    </source>
</evidence>
<sequence>MTMAKATEALFPSDDDRPRKPNKRQNRTETLVPRWLKRIRWFNFTMLVTIPLAAFLQALWLPLYGNTLRWATLYYFMTAGSVTAGYHRLWTHRSYAASKPLKYLLAAFGAGAVQGSIKFWAREHRAHHRYTDTDRDPYNIKEGLLHAHILWVLTEQPKKNNRVDISDLHSDASVMYQHEYYFPIALFMGWALPAIVAGLGWGDWYGGFIYAGILRSFLVNQATFCVNSLAHYIGDQPFDDHRSPRDHLLTALITLGEGYHNFHHQFPSDYRNGTDWHQVDITKWMIRTFEILGLASNLKRFRESEIEKGRIQQTYKILDKRSSRLDWGKPLNQLPIGVVHDVSSFVDDHPGGAVMIRSAIGKDATSLFNGAIYDHSNAARNVLLTLRIAVLRGGCETIELN</sequence>
<evidence type="ECO:0000256" key="15">
    <source>
        <dbReference type="SAM" id="MobiDB-lite"/>
    </source>
</evidence>
<evidence type="ECO:0000256" key="13">
    <source>
        <dbReference type="ARBA" id="ARBA00023160"/>
    </source>
</evidence>
<comment type="caution">
    <text evidence="18">The sequence shown here is derived from an EMBL/GenBank/DDBJ whole genome shotgun (WGS) entry which is preliminary data.</text>
</comment>
<feature type="transmembrane region" description="Helical" evidence="16">
    <location>
        <begin position="41"/>
        <end position="61"/>
    </location>
</feature>
<evidence type="ECO:0000256" key="12">
    <source>
        <dbReference type="ARBA" id="ARBA00023136"/>
    </source>
</evidence>
<dbReference type="Pfam" id="PF00487">
    <property type="entry name" value="FA_desaturase"/>
    <property type="match status" value="1"/>
</dbReference>
<dbReference type="SUPFAM" id="SSF55856">
    <property type="entry name" value="Cytochrome b5-like heme/steroid binding domain"/>
    <property type="match status" value="1"/>
</dbReference>
<keyword evidence="19" id="KW-1185">Reference proteome</keyword>
<keyword evidence="6 14" id="KW-0479">Metal-binding</keyword>
<dbReference type="PROSITE" id="PS00191">
    <property type="entry name" value="CYTOCHROME_B5_1"/>
    <property type="match status" value="1"/>
</dbReference>
<dbReference type="PRINTS" id="PR00075">
    <property type="entry name" value="FACDDSATRASE"/>
</dbReference>
<evidence type="ECO:0000256" key="7">
    <source>
        <dbReference type="ARBA" id="ARBA00022832"/>
    </source>
</evidence>
<keyword evidence="10 14" id="KW-0408">Iron</keyword>
<reference evidence="18 19" key="1">
    <citation type="submission" date="2016-12" db="EMBL/GenBank/DDBJ databases">
        <title>The genomes of Aspergillus section Nigri reveals drivers in fungal speciation.</title>
        <authorList>
            <consortium name="DOE Joint Genome Institute"/>
            <person name="Vesth T.C."/>
            <person name="Nybo J."/>
            <person name="Theobald S."/>
            <person name="Brandl J."/>
            <person name="Frisvad J.C."/>
            <person name="Nielsen K.F."/>
            <person name="Lyhne E.K."/>
            <person name="Kogle M.E."/>
            <person name="Kuo A."/>
            <person name="Riley R."/>
            <person name="Clum A."/>
            <person name="Nolan M."/>
            <person name="Lipzen A."/>
            <person name="Salamov A."/>
            <person name="Henrissat B."/>
            <person name="Wiebenga A."/>
            <person name="De Vries R.P."/>
            <person name="Grigoriev I.V."/>
            <person name="Mortensen U.H."/>
            <person name="Andersen M.R."/>
            <person name="Baker S.E."/>
        </authorList>
    </citation>
    <scope>NUCLEOTIDE SEQUENCE [LARGE SCALE GENOMIC DNA]</scope>
    <source>
        <strain evidence="18 19">IBT 23096</strain>
    </source>
</reference>
<keyword evidence="14" id="KW-0813">Transport</keyword>
<feature type="transmembrane region" description="Helical" evidence="16">
    <location>
        <begin position="73"/>
        <end position="91"/>
    </location>
</feature>
<dbReference type="InterPro" id="IPR018506">
    <property type="entry name" value="Cyt_B5_heme-BS"/>
</dbReference>
<evidence type="ECO:0000256" key="3">
    <source>
        <dbReference type="ARBA" id="ARBA00022516"/>
    </source>
</evidence>
<evidence type="ECO:0000313" key="18">
    <source>
        <dbReference type="EMBL" id="PLB47632.1"/>
    </source>
</evidence>
<gene>
    <name evidence="18" type="ORF">P170DRAFT_447564</name>
</gene>